<protein>
    <recommendedName>
        <fullName evidence="1">Restriction endonuclease type IV Mrr domain-containing protein</fullName>
    </recommendedName>
</protein>
<proteinExistence type="predicted"/>
<accession>A0A383EJ26</accession>
<dbReference type="Pfam" id="PF04471">
    <property type="entry name" value="Mrr_cat"/>
    <property type="match status" value="1"/>
</dbReference>
<dbReference type="InterPro" id="IPR007560">
    <property type="entry name" value="Restrct_endonuc_IV_Mrr"/>
</dbReference>
<evidence type="ECO:0000313" key="2">
    <source>
        <dbReference type="EMBL" id="SVE56275.1"/>
    </source>
</evidence>
<dbReference type="GO" id="GO:0003677">
    <property type="term" value="F:DNA binding"/>
    <property type="evidence" value="ECO:0007669"/>
    <property type="project" value="InterPro"/>
</dbReference>
<dbReference type="SUPFAM" id="SSF52980">
    <property type="entry name" value="Restriction endonuclease-like"/>
    <property type="match status" value="1"/>
</dbReference>
<organism evidence="2">
    <name type="scientific">marine metagenome</name>
    <dbReference type="NCBI Taxonomy" id="408172"/>
    <lineage>
        <taxon>unclassified sequences</taxon>
        <taxon>metagenomes</taxon>
        <taxon>ecological metagenomes</taxon>
    </lineage>
</organism>
<sequence>MILLLKNTAPPPPQDQLHFDSSDDIPSFLKNQEAFEEKCVEFLSKFNLEHKHSIWASNSELEIAMHDETPVVGGIYLALCIIDPPNQTVDALKVKGFLDTVKGEGASRGILITTGYFDDKAINLIDDEPVELVNVVDFVSYLKKFGIYD</sequence>
<name>A0A383EJ26_9ZZZZ</name>
<dbReference type="EMBL" id="UINC01225987">
    <property type="protein sequence ID" value="SVE56275.1"/>
    <property type="molecule type" value="Genomic_DNA"/>
</dbReference>
<reference evidence="2" key="1">
    <citation type="submission" date="2018-05" db="EMBL/GenBank/DDBJ databases">
        <authorList>
            <person name="Lanie J.A."/>
            <person name="Ng W.-L."/>
            <person name="Kazmierczak K.M."/>
            <person name="Andrzejewski T.M."/>
            <person name="Davidsen T.M."/>
            <person name="Wayne K.J."/>
            <person name="Tettelin H."/>
            <person name="Glass J.I."/>
            <person name="Rusch D."/>
            <person name="Podicherti R."/>
            <person name="Tsui H.-C.T."/>
            <person name="Winkler M.E."/>
        </authorList>
    </citation>
    <scope>NUCLEOTIDE SEQUENCE</scope>
</reference>
<dbReference type="InterPro" id="IPR011335">
    <property type="entry name" value="Restrct_endonuc-II-like"/>
</dbReference>
<evidence type="ECO:0000259" key="1">
    <source>
        <dbReference type="Pfam" id="PF04471"/>
    </source>
</evidence>
<gene>
    <name evidence="2" type="ORF">METZ01_LOCUS509129</name>
</gene>
<dbReference type="InterPro" id="IPR011856">
    <property type="entry name" value="tRNA_endonuc-like_dom_sf"/>
</dbReference>
<dbReference type="AlphaFoldDB" id="A0A383EJ26"/>
<feature type="domain" description="Restriction endonuclease type IV Mrr" evidence="1">
    <location>
        <begin position="87"/>
        <end position="140"/>
    </location>
</feature>
<dbReference type="GO" id="GO:0009307">
    <property type="term" value="P:DNA restriction-modification system"/>
    <property type="evidence" value="ECO:0007669"/>
    <property type="project" value="InterPro"/>
</dbReference>
<dbReference type="GO" id="GO:0004519">
    <property type="term" value="F:endonuclease activity"/>
    <property type="evidence" value="ECO:0007669"/>
    <property type="project" value="InterPro"/>
</dbReference>
<dbReference type="Gene3D" id="3.40.1350.10">
    <property type="match status" value="1"/>
</dbReference>